<feature type="region of interest" description="Disordered" evidence="1">
    <location>
        <begin position="16"/>
        <end position="50"/>
    </location>
</feature>
<feature type="region of interest" description="Disordered" evidence="1">
    <location>
        <begin position="147"/>
        <end position="172"/>
    </location>
</feature>
<evidence type="ECO:0000313" key="2">
    <source>
        <dbReference type="EMBL" id="KAK9180740.1"/>
    </source>
</evidence>
<reference evidence="2 3" key="1">
    <citation type="submission" date="2024-05" db="EMBL/GenBank/DDBJ databases">
        <title>Haplotype-resolved chromosome-level genome assembly of Huyou (Citrus changshanensis).</title>
        <authorList>
            <person name="Miao C."/>
            <person name="Chen W."/>
            <person name="Wu Y."/>
            <person name="Wang L."/>
            <person name="Zhao S."/>
            <person name="Grierson D."/>
            <person name="Xu C."/>
            <person name="Chen K."/>
        </authorList>
    </citation>
    <scope>NUCLEOTIDE SEQUENCE [LARGE SCALE GENOMIC DNA]</scope>
    <source>
        <strain evidence="2">01-14</strain>
        <tissue evidence="2">Leaf</tissue>
    </source>
</reference>
<comment type="caution">
    <text evidence="2">The sequence shown here is derived from an EMBL/GenBank/DDBJ whole genome shotgun (WGS) entry which is preliminary data.</text>
</comment>
<sequence>MLSGVFVWGTGAKENGLPDRLNKNKDPQQEKAQYQDQGTAQRRSVKKRDRLKQSIRIESRRMLPEQTEHLLVLELLVFHGKHLHLKSREGGEASLVEHLPSVKEADPFAEEGHILRSTELYPLGGPCFKKDHVARFGAKNFVDNDHARADRALGENGHHRKERPQDRGWREAGSYDAALRSASPPTAHGKEFLYSLALKACCYSFPEQTFSEPTARSILVRLESPRTTRAKSCELRSSSSIWSVSGRPILLSHRDRDRARNSPANEEEGTGATTGRKPNGMISDHAWGASDCLSAFEVSIEISLSVPGFHKALPFVAALGDIRYTPVIH</sequence>
<feature type="region of interest" description="Disordered" evidence="1">
    <location>
        <begin position="253"/>
        <end position="280"/>
    </location>
</feature>
<dbReference type="Proteomes" id="UP001428341">
    <property type="component" value="Unassembled WGS sequence"/>
</dbReference>
<proteinExistence type="predicted"/>
<feature type="compositionally biased region" description="Polar residues" evidence="1">
    <location>
        <begin position="30"/>
        <end position="42"/>
    </location>
</feature>
<feature type="compositionally biased region" description="Basic and acidic residues" evidence="1">
    <location>
        <begin position="16"/>
        <end position="29"/>
    </location>
</feature>
<accession>A0AAP0QC17</accession>
<gene>
    <name evidence="2" type="ORF">WN944_023875</name>
</gene>
<protein>
    <submittedName>
        <fullName evidence="2">Uncharacterized protein</fullName>
    </submittedName>
</protein>
<dbReference type="EMBL" id="JBCGBO010000024">
    <property type="protein sequence ID" value="KAK9180740.1"/>
    <property type="molecule type" value="Genomic_DNA"/>
</dbReference>
<evidence type="ECO:0000313" key="3">
    <source>
        <dbReference type="Proteomes" id="UP001428341"/>
    </source>
</evidence>
<evidence type="ECO:0000256" key="1">
    <source>
        <dbReference type="SAM" id="MobiDB-lite"/>
    </source>
</evidence>
<name>A0AAP0QC17_9ROSI</name>
<organism evidence="2 3">
    <name type="scientific">Citrus x changshan-huyou</name>
    <dbReference type="NCBI Taxonomy" id="2935761"/>
    <lineage>
        <taxon>Eukaryota</taxon>
        <taxon>Viridiplantae</taxon>
        <taxon>Streptophyta</taxon>
        <taxon>Embryophyta</taxon>
        <taxon>Tracheophyta</taxon>
        <taxon>Spermatophyta</taxon>
        <taxon>Magnoliopsida</taxon>
        <taxon>eudicotyledons</taxon>
        <taxon>Gunneridae</taxon>
        <taxon>Pentapetalae</taxon>
        <taxon>rosids</taxon>
        <taxon>malvids</taxon>
        <taxon>Sapindales</taxon>
        <taxon>Rutaceae</taxon>
        <taxon>Aurantioideae</taxon>
        <taxon>Citrus</taxon>
    </lineage>
</organism>
<keyword evidence="3" id="KW-1185">Reference proteome</keyword>
<dbReference type="AlphaFoldDB" id="A0AAP0QC17"/>
<feature type="compositionally biased region" description="Basic and acidic residues" evidence="1">
    <location>
        <begin position="147"/>
        <end position="170"/>
    </location>
</feature>